<dbReference type="KEGG" id="pus:CKA81_07440"/>
<evidence type="ECO:0000313" key="2">
    <source>
        <dbReference type="EMBL" id="QAA93690.1"/>
    </source>
</evidence>
<dbReference type="Gene3D" id="3.30.450.20">
    <property type="entry name" value="PAS domain"/>
    <property type="match status" value="1"/>
</dbReference>
<protein>
    <recommendedName>
        <fullName evidence="1">PAS domain-containing protein</fullName>
    </recommendedName>
</protein>
<dbReference type="InterPro" id="IPR035965">
    <property type="entry name" value="PAS-like_dom_sf"/>
</dbReference>
<dbReference type="InterPro" id="IPR000014">
    <property type="entry name" value="PAS"/>
</dbReference>
<dbReference type="PROSITE" id="PS50112">
    <property type="entry name" value="PAS"/>
    <property type="match status" value="1"/>
</dbReference>
<dbReference type="NCBIfam" id="TIGR00229">
    <property type="entry name" value="sensory_box"/>
    <property type="match status" value="1"/>
</dbReference>
<evidence type="ECO:0000259" key="1">
    <source>
        <dbReference type="PROSITE" id="PS50112"/>
    </source>
</evidence>
<dbReference type="InterPro" id="IPR013767">
    <property type="entry name" value="PAS_fold"/>
</dbReference>
<accession>A0A410GBM1</accession>
<keyword evidence="3" id="KW-1185">Reference proteome</keyword>
<dbReference type="SMART" id="SM00091">
    <property type="entry name" value="PAS"/>
    <property type="match status" value="1"/>
</dbReference>
<reference evidence="2 3" key="1">
    <citation type="submission" date="2017-08" db="EMBL/GenBank/DDBJ databases">
        <authorList>
            <person name="Park S.-J."/>
            <person name="Kim H."/>
        </authorList>
    </citation>
    <scope>NUCLEOTIDE SEQUENCE [LARGE SCALE GENOMIC DNA]</scope>
    <source>
        <strain evidence="3">ye3</strain>
    </source>
</reference>
<dbReference type="OrthoDB" id="9808408at2"/>
<dbReference type="SUPFAM" id="SSF55785">
    <property type="entry name" value="PYP-like sensor domain (PAS domain)"/>
    <property type="match status" value="1"/>
</dbReference>
<proteinExistence type="predicted"/>
<dbReference type="Proteomes" id="UP000283474">
    <property type="component" value="Chromosome"/>
</dbReference>
<dbReference type="RefSeq" id="WP_128354734.1">
    <property type="nucleotide sequence ID" value="NZ_CP022987.1"/>
</dbReference>
<dbReference type="Pfam" id="PF00989">
    <property type="entry name" value="PAS"/>
    <property type="match status" value="1"/>
</dbReference>
<dbReference type="EMBL" id="CP022987">
    <property type="protein sequence ID" value="QAA93690.1"/>
    <property type="molecule type" value="Genomic_DNA"/>
</dbReference>
<dbReference type="AlphaFoldDB" id="A0A410GBM1"/>
<gene>
    <name evidence="2" type="ORF">CKA81_07440</name>
</gene>
<evidence type="ECO:0000313" key="3">
    <source>
        <dbReference type="Proteomes" id="UP000283474"/>
    </source>
</evidence>
<dbReference type="CDD" id="cd00130">
    <property type="entry name" value="PAS"/>
    <property type="match status" value="1"/>
</dbReference>
<sequence length="219" mass="24434">MNEPPFHFLAEHSHDLICVVGPDHVMTYVARSCTALLGWDPEQMVGRRPDSFIHPQDLPTAAEAYRETGEPSEHRTPTMLRMRRKTGDYIWMEVDTLRLSDPGAAGDQLVLIMRDVTARLEGGSPSRFPMSRRKPDHSDTNARLRAAGGTIFDIDLYLTASGHIAFLESAREDEQGRLVCSGYVLNERNGKAGVRVLEWLASGDCLTTGDDLDGIKRRI</sequence>
<dbReference type="GO" id="GO:0006355">
    <property type="term" value="P:regulation of DNA-templated transcription"/>
    <property type="evidence" value="ECO:0007669"/>
    <property type="project" value="InterPro"/>
</dbReference>
<organism evidence="2 3">
    <name type="scientific">Pollutimonas thiosulfatoxidans</name>
    <dbReference type="NCBI Taxonomy" id="2028345"/>
    <lineage>
        <taxon>Bacteria</taxon>
        <taxon>Pseudomonadati</taxon>
        <taxon>Pseudomonadota</taxon>
        <taxon>Betaproteobacteria</taxon>
        <taxon>Burkholderiales</taxon>
        <taxon>Alcaligenaceae</taxon>
        <taxon>Pollutimonas</taxon>
    </lineage>
</organism>
<feature type="domain" description="PAS" evidence="1">
    <location>
        <begin position="2"/>
        <end position="72"/>
    </location>
</feature>
<name>A0A410GBM1_9BURK</name>